<protein>
    <submittedName>
        <fullName evidence="1">Metal tolerance protein C2 isoform E</fullName>
    </submittedName>
</protein>
<accession>A0A445FFW1</accession>
<sequence length="138" mass="15277">MVTLQSAKCLILASVQLIGNLSKGTMRSFIADLSILKAFNVTVHPPKAFSILQVDWIPPPCSWVKCNTMMLLKATLIPRPVVGAKVILGGKRHSLGLTFYEPTVINDVNSDMRISSLYFAAWLCYSILRFKLEIDAGH</sequence>
<keyword evidence="2" id="KW-1185">Reference proteome</keyword>
<comment type="caution">
    <text evidence="1">The sequence shown here is derived from an EMBL/GenBank/DDBJ whole genome shotgun (WGS) entry which is preliminary data.</text>
</comment>
<dbReference type="AlphaFoldDB" id="A0A445FFW1"/>
<gene>
    <name evidence="1" type="ORF">D0Y65_051327</name>
</gene>
<name>A0A445FFW1_GLYSO</name>
<dbReference type="EMBL" id="QZWG01000019">
    <property type="protein sequence ID" value="RZB47701.1"/>
    <property type="molecule type" value="Genomic_DNA"/>
</dbReference>
<proteinExistence type="predicted"/>
<evidence type="ECO:0000313" key="2">
    <source>
        <dbReference type="Proteomes" id="UP000289340"/>
    </source>
</evidence>
<reference evidence="1 2" key="1">
    <citation type="submission" date="2018-09" db="EMBL/GenBank/DDBJ databases">
        <title>A high-quality reference genome of wild soybean provides a powerful tool to mine soybean genomes.</title>
        <authorList>
            <person name="Xie M."/>
            <person name="Chung C.Y.L."/>
            <person name="Li M.-W."/>
            <person name="Wong F.-L."/>
            <person name="Chan T.-F."/>
            <person name="Lam H.-M."/>
        </authorList>
    </citation>
    <scope>NUCLEOTIDE SEQUENCE [LARGE SCALE GENOMIC DNA]</scope>
    <source>
        <strain evidence="2">cv. W05</strain>
        <tissue evidence="1">Hypocotyl of etiolated seedlings</tissue>
    </source>
</reference>
<evidence type="ECO:0000313" key="1">
    <source>
        <dbReference type="EMBL" id="RZB47701.1"/>
    </source>
</evidence>
<dbReference type="Proteomes" id="UP000289340">
    <property type="component" value="Chromosome 19"/>
</dbReference>
<organism evidence="1 2">
    <name type="scientific">Glycine soja</name>
    <name type="common">Wild soybean</name>
    <dbReference type="NCBI Taxonomy" id="3848"/>
    <lineage>
        <taxon>Eukaryota</taxon>
        <taxon>Viridiplantae</taxon>
        <taxon>Streptophyta</taxon>
        <taxon>Embryophyta</taxon>
        <taxon>Tracheophyta</taxon>
        <taxon>Spermatophyta</taxon>
        <taxon>Magnoliopsida</taxon>
        <taxon>eudicotyledons</taxon>
        <taxon>Gunneridae</taxon>
        <taxon>Pentapetalae</taxon>
        <taxon>rosids</taxon>
        <taxon>fabids</taxon>
        <taxon>Fabales</taxon>
        <taxon>Fabaceae</taxon>
        <taxon>Papilionoideae</taxon>
        <taxon>50 kb inversion clade</taxon>
        <taxon>NPAAA clade</taxon>
        <taxon>indigoferoid/millettioid clade</taxon>
        <taxon>Phaseoleae</taxon>
        <taxon>Glycine</taxon>
        <taxon>Glycine subgen. Soja</taxon>
    </lineage>
</organism>